<accession>A0A559MKJ1</accession>
<dbReference type="CDD" id="cd00833">
    <property type="entry name" value="PKS"/>
    <property type="match status" value="1"/>
</dbReference>
<dbReference type="Pfam" id="PF14765">
    <property type="entry name" value="PS-DH"/>
    <property type="match status" value="1"/>
</dbReference>
<dbReference type="SUPFAM" id="SSF52151">
    <property type="entry name" value="FabD/lysophospholipase-like"/>
    <property type="match status" value="1"/>
</dbReference>
<dbReference type="SUPFAM" id="SSF47336">
    <property type="entry name" value="ACP-like"/>
    <property type="match status" value="1"/>
</dbReference>
<dbReference type="InterPro" id="IPR016039">
    <property type="entry name" value="Thiolase-like"/>
</dbReference>
<dbReference type="Gene3D" id="3.40.47.10">
    <property type="match status" value="1"/>
</dbReference>
<dbReference type="Pfam" id="PF22621">
    <property type="entry name" value="CurL-like_PKS_C"/>
    <property type="match status" value="1"/>
</dbReference>
<comment type="caution">
    <text evidence="8">The sequence shown here is derived from an EMBL/GenBank/DDBJ whole genome shotgun (WGS) entry which is preliminary data.</text>
</comment>
<dbReference type="InterPro" id="IPR014030">
    <property type="entry name" value="Ketoacyl_synth_N"/>
</dbReference>
<dbReference type="PROSITE" id="PS52004">
    <property type="entry name" value="KS3_2"/>
    <property type="match status" value="1"/>
</dbReference>
<evidence type="ECO:0000256" key="3">
    <source>
        <dbReference type="ARBA" id="ARBA00022679"/>
    </source>
</evidence>
<dbReference type="FunFam" id="3.40.366.10:FF:000002">
    <property type="entry name" value="Probable polyketide synthase 2"/>
    <property type="match status" value="1"/>
</dbReference>
<reference evidence="8 9" key="1">
    <citation type="submission" date="2018-05" db="EMBL/GenBank/DDBJ databases">
        <title>Genome sequencing and assembly of the regulated plant pathogen Lachnellula willkommii and related sister species for the development of diagnostic species identification markers.</title>
        <authorList>
            <person name="Giroux E."/>
            <person name="Bilodeau G."/>
        </authorList>
    </citation>
    <scope>NUCLEOTIDE SEQUENCE [LARGE SCALE GENOMIC DNA]</scope>
    <source>
        <strain evidence="8 9">CBS 172.35</strain>
    </source>
</reference>
<dbReference type="GO" id="GO:0031177">
    <property type="term" value="F:phosphopantetheine binding"/>
    <property type="evidence" value="ECO:0007669"/>
    <property type="project" value="InterPro"/>
</dbReference>
<dbReference type="FunFam" id="3.10.129.110:FF:000001">
    <property type="entry name" value="Sterigmatocystin biosynthesis polyketide synthase"/>
    <property type="match status" value="1"/>
</dbReference>
<dbReference type="InterPro" id="IPR030918">
    <property type="entry name" value="PT_fungal_PKS"/>
</dbReference>
<dbReference type="Gene3D" id="3.10.129.110">
    <property type="entry name" value="Polyketide synthase dehydratase"/>
    <property type="match status" value="1"/>
</dbReference>
<evidence type="ECO:0000256" key="4">
    <source>
        <dbReference type="PROSITE-ProRule" id="PRU01363"/>
    </source>
</evidence>
<dbReference type="Proteomes" id="UP000315522">
    <property type="component" value="Unassembled WGS sequence"/>
</dbReference>
<dbReference type="SMART" id="SM00825">
    <property type="entry name" value="PKS_KS"/>
    <property type="match status" value="1"/>
</dbReference>
<dbReference type="InterPro" id="IPR050091">
    <property type="entry name" value="PKS_NRPS_Biosynth_Enz"/>
</dbReference>
<dbReference type="FunFam" id="1.10.1200.10:FF:000011">
    <property type="entry name" value="Sterigmatocystin biosynthesis polyketide synthase"/>
    <property type="match status" value="1"/>
</dbReference>
<feature type="domain" description="PKS/mFAS DH" evidence="7">
    <location>
        <begin position="1350"/>
        <end position="1662"/>
    </location>
</feature>
<dbReference type="InterPro" id="IPR042104">
    <property type="entry name" value="PKS_dehydratase_sf"/>
</dbReference>
<dbReference type="SMART" id="SM00823">
    <property type="entry name" value="PKS_PP"/>
    <property type="match status" value="1"/>
</dbReference>
<feature type="domain" description="Ketosynthase family 3 (KS3)" evidence="6">
    <location>
        <begin position="419"/>
        <end position="853"/>
    </location>
</feature>
<dbReference type="InterPro" id="IPR016035">
    <property type="entry name" value="Acyl_Trfase/lysoPLipase"/>
</dbReference>
<evidence type="ECO:0000313" key="9">
    <source>
        <dbReference type="Proteomes" id="UP000315522"/>
    </source>
</evidence>
<evidence type="ECO:0000259" key="7">
    <source>
        <dbReference type="PROSITE" id="PS52019"/>
    </source>
</evidence>
<dbReference type="InterPro" id="IPR032088">
    <property type="entry name" value="SAT"/>
</dbReference>
<dbReference type="InterPro" id="IPR036736">
    <property type="entry name" value="ACP-like_sf"/>
</dbReference>
<proteinExistence type="predicted"/>
<dbReference type="Pfam" id="PF00698">
    <property type="entry name" value="Acyl_transf_1"/>
    <property type="match status" value="1"/>
</dbReference>
<dbReference type="PANTHER" id="PTHR43775">
    <property type="entry name" value="FATTY ACID SYNTHASE"/>
    <property type="match status" value="1"/>
</dbReference>
<dbReference type="Pfam" id="PF00109">
    <property type="entry name" value="ketoacyl-synt"/>
    <property type="match status" value="1"/>
</dbReference>
<dbReference type="InterPro" id="IPR014031">
    <property type="entry name" value="Ketoacyl_synth_C"/>
</dbReference>
<dbReference type="PANTHER" id="PTHR43775:SF37">
    <property type="entry name" value="SI:DKEY-61P9.11"/>
    <property type="match status" value="1"/>
</dbReference>
<evidence type="ECO:0000256" key="1">
    <source>
        <dbReference type="ARBA" id="ARBA00022450"/>
    </source>
</evidence>
<dbReference type="InterPro" id="IPR049900">
    <property type="entry name" value="PKS_mFAS_DH"/>
</dbReference>
<dbReference type="GO" id="GO:0006633">
    <property type="term" value="P:fatty acid biosynthetic process"/>
    <property type="evidence" value="ECO:0007669"/>
    <property type="project" value="TreeGrafter"/>
</dbReference>
<evidence type="ECO:0000256" key="2">
    <source>
        <dbReference type="ARBA" id="ARBA00022553"/>
    </source>
</evidence>
<evidence type="ECO:0000313" key="8">
    <source>
        <dbReference type="EMBL" id="TVY93478.1"/>
    </source>
</evidence>
<protein>
    <submittedName>
        <fullName evidence="8">Atrochrysone carboxylic acid synthase</fullName>
    </submittedName>
</protein>
<dbReference type="GO" id="GO:0004312">
    <property type="term" value="F:fatty acid synthase activity"/>
    <property type="evidence" value="ECO:0007669"/>
    <property type="project" value="TreeGrafter"/>
</dbReference>
<dbReference type="GO" id="GO:0044550">
    <property type="term" value="P:secondary metabolite biosynthetic process"/>
    <property type="evidence" value="ECO:0007669"/>
    <property type="project" value="TreeGrafter"/>
</dbReference>
<keyword evidence="1" id="KW-0596">Phosphopantetheine</keyword>
<evidence type="ECO:0000259" key="5">
    <source>
        <dbReference type="PROSITE" id="PS50075"/>
    </source>
</evidence>
<dbReference type="SUPFAM" id="SSF53901">
    <property type="entry name" value="Thiolase-like"/>
    <property type="match status" value="1"/>
</dbReference>
<feature type="active site" description="Proton acceptor; for dehydratase activity" evidence="4">
    <location>
        <position position="1382"/>
    </location>
</feature>
<dbReference type="Gene3D" id="1.10.1200.10">
    <property type="entry name" value="ACP-like"/>
    <property type="match status" value="1"/>
</dbReference>
<dbReference type="NCBIfam" id="TIGR04532">
    <property type="entry name" value="PT_fungal_PKS"/>
    <property type="match status" value="1"/>
</dbReference>
<gene>
    <name evidence="8" type="primary">mdpG_1</name>
    <name evidence="8" type="ORF">LAWI1_G001701</name>
</gene>
<dbReference type="PROSITE" id="PS50075">
    <property type="entry name" value="CARRIER"/>
    <property type="match status" value="1"/>
</dbReference>
<keyword evidence="3" id="KW-0808">Transferase</keyword>
<feature type="region of interest" description="N-terminal hotdog fold" evidence="4">
    <location>
        <begin position="1350"/>
        <end position="1487"/>
    </location>
</feature>
<dbReference type="Pfam" id="PF16073">
    <property type="entry name" value="SAT"/>
    <property type="match status" value="1"/>
</dbReference>
<dbReference type="Gene3D" id="3.30.70.3290">
    <property type="match status" value="1"/>
</dbReference>
<dbReference type="InterPro" id="IPR020806">
    <property type="entry name" value="PKS_PP-bd"/>
</dbReference>
<dbReference type="Gene3D" id="3.40.366.10">
    <property type="entry name" value="Malonyl-Coenzyme A Acyl Carrier Protein, domain 2"/>
    <property type="match status" value="2"/>
</dbReference>
<dbReference type="InterPro" id="IPR049551">
    <property type="entry name" value="PKS_DH_C"/>
</dbReference>
<dbReference type="EMBL" id="QGML01000126">
    <property type="protein sequence ID" value="TVY93478.1"/>
    <property type="molecule type" value="Genomic_DNA"/>
</dbReference>
<dbReference type="InterPro" id="IPR009081">
    <property type="entry name" value="PP-bd_ACP"/>
</dbReference>
<feature type="region of interest" description="C-terminal hotdog fold" evidence="4">
    <location>
        <begin position="1515"/>
        <end position="1662"/>
    </location>
</feature>
<name>A0A559MKJ1_9HELO</name>
<dbReference type="InterPro" id="IPR001227">
    <property type="entry name" value="Ac_transferase_dom_sf"/>
</dbReference>
<feature type="domain" description="Carrier" evidence="5">
    <location>
        <begin position="1756"/>
        <end position="1830"/>
    </location>
</feature>
<dbReference type="Pfam" id="PF02801">
    <property type="entry name" value="Ketoacyl-synt_C"/>
    <property type="match status" value="1"/>
</dbReference>
<dbReference type="Pfam" id="PF00550">
    <property type="entry name" value="PP-binding"/>
    <property type="match status" value="1"/>
</dbReference>
<sequence>MATYSTKEDLTARADLVLNSRASVSPTTIERNFITMKVLYFSNELPNDDLQLLLKRLYLRSKNHRHPLLAKFFEQATSAVRAEVRQLSSEQKKLFPSFESITDLAGDLELRKSILRSSVDGVLHCFFQIATYIGFIENGQQEKQGYSQDEYVLTGLGLGLLSSLAVALAESLTDVPAIGTDVIRIAFRLGTYVYSVSQNLEPADQEDKSEPWAHVLHGVGYEEALKELNAIQQRERTPKTSQIFISAISQTSVTISGPPSRLKKLFRTAGFFRDRKHIPLPVYGGLCHAGHIYSSKDANTVVGDLALDSRCGGQNPVLSTSTGKRFPKGDASTLLKTVVLEIMTEKIVWDNVAQGVQDLVASNAAGVEIMAFRVSLPVKDLASSLAKNNSKETPVITDVVNWLTFDHLDEKRQPRTTQQSKIAIVGMSCRMPGGATSTEEFWELLENGMDVHRTIPPDRFDVNTHHDPTGKRVNTSHTAYGCFIDEPGLFDAPFFNMSPREAQQTDPMQRLALVTAYEALERAGYVANRTPSTNLNRIGTWYGQASDDYREVNTGQEISTYFIPGGCRAFGPGRINYFFKFAGPSFNCDTACSSSLATIQAACTALWAGEVDTVVAGGLNVLTNSDAFAGLSHGHFLTKTPNACKTWDSEADGYCRADGIASIVMKRLQDAEADNDNILGVVLAAATNHSANAVSITHPHAGHQTDLYRIVLGRAGVDPLDISYVEMHGTGTQAGDIEEMTSITNVFAPLHKGRSAKQPLHVGAVKSNVGHGEAAAGATAIIKVLLMLQKGIIPRHIGIKNQLNPKLPGELERRNLRIPFEQTEWIPHAGKKRMAIVNNFSAAGGNTTVLLEEPPHRLATVNNSDDGTSHVVALSAKSKKSLKGNVENLIDYLDDNPDVSLRDLSYTTTARRYHHNHRIVVQASTVGHLRQQLESRLTRVESLKPIPQTGPPSVAFCFTGQGAAHPSMSSQLYRDSDVFRSEFNQLDDIAQRQGFPSILGAIDGSFPCDHVHSPSITQLALVCLEIALVKYWAELGIKPDVVIGHSLGEYAAFVAAGILSSSDAIFMAGSRALLLEEKCVARSHQMMAVEASISEIEGIAAENDLKYEVACINGPTKTVLAGTIDEITALANALSQSGHRCIVLDVAYAFHSAATDPILESFLDASKSALYQAPKVPVISPLLGKVVFDDKSIDAQYMQRATRETVNFVGGLQKAWDMGIVDKDTVWVEIGPHPTCLNFIKACVSVSTTTVLVPSMHRNQDDWTAMSRSLGDLHCSGLQVNWGAFHQPFEPQLRLLDLPTYSWNDKNYWIQYNGDWALTKGNTFYDEEKRAQQTSVVEKPSGGFITSLVHDIISEWTQGTSGAVVMQSDLMQPDFLSAAWGHRMNNCGVVTSSIHADISYTLCEYLHRKIAPSGTKPVTMEICNLEVEKGLVAKGKAKKEPQLIQVSASTADITSQNIQMEWYNVDSNDGSRERFATATVYCGDSQAWLHSWAPMAHLVEARIVSLEHMARNGSATRLSRNMAYTLFANNLVNYADKYRGMQSVVLNGLEAYAEVKLTEDVSGTWTVPPFFIDSVCHLAGFVMNVSDAIDTAKNFCVTPGWGSMRFARPLLAGQAYRSYVKMIPTADDPTVYLGDVYVLQGSDIIGMVTAMQFRRYPRILLNRFFSTPDSQPTAIKAQEAPSARASKPAPIAVRPVVLTPAPSEEENANSIVITAEATKSAPAQTTTAGSSVTSMPAPAPAKVAVSVPIAPAADSSSISSRAMDLLAEEIGVERAELQPDQAFTNIGVDSLMSLVLSERFRENLGITVSSSVFLEYPTIGDLQAWLAEYYS</sequence>
<dbReference type="SMART" id="SM00827">
    <property type="entry name" value="PKS_AT"/>
    <property type="match status" value="1"/>
</dbReference>
<keyword evidence="2" id="KW-0597">Phosphoprotein</keyword>
<dbReference type="SUPFAM" id="SSF55048">
    <property type="entry name" value="Probable ACP-binding domain of malonyl-CoA ACP transacylase"/>
    <property type="match status" value="1"/>
</dbReference>
<evidence type="ECO:0000259" key="6">
    <source>
        <dbReference type="PROSITE" id="PS52004"/>
    </source>
</evidence>
<organism evidence="8 9">
    <name type="scientific">Lachnellula willkommii</name>
    <dbReference type="NCBI Taxonomy" id="215461"/>
    <lineage>
        <taxon>Eukaryota</taxon>
        <taxon>Fungi</taxon>
        <taxon>Dikarya</taxon>
        <taxon>Ascomycota</taxon>
        <taxon>Pezizomycotina</taxon>
        <taxon>Leotiomycetes</taxon>
        <taxon>Helotiales</taxon>
        <taxon>Lachnaceae</taxon>
        <taxon>Lachnellula</taxon>
    </lineage>
</organism>
<keyword evidence="9" id="KW-1185">Reference proteome</keyword>
<dbReference type="SMART" id="SM01294">
    <property type="entry name" value="PKS_PP_betabranch"/>
    <property type="match status" value="1"/>
</dbReference>
<feature type="active site" description="Proton donor; for dehydratase activity" evidence="4">
    <location>
        <position position="1573"/>
    </location>
</feature>
<dbReference type="InterPro" id="IPR020841">
    <property type="entry name" value="PKS_Beta-ketoAc_synthase_dom"/>
</dbReference>
<dbReference type="PROSITE" id="PS52019">
    <property type="entry name" value="PKS_MFAS_DH"/>
    <property type="match status" value="1"/>
</dbReference>
<dbReference type="InterPro" id="IPR014043">
    <property type="entry name" value="Acyl_transferase_dom"/>
</dbReference>
<dbReference type="FunFam" id="3.40.47.10:FF:000031">
    <property type="entry name" value="Sterigmatocystin biosynthesis polyketide synthase"/>
    <property type="match status" value="1"/>
</dbReference>
<dbReference type="InterPro" id="IPR016036">
    <property type="entry name" value="Malonyl_transacylase_ACP-bd"/>
</dbReference>